<reference evidence="3 4" key="1">
    <citation type="submission" date="2018-06" db="EMBL/GenBank/DDBJ databases">
        <title>Comparative genomics reveals the genomic features of Rhizophagus irregularis, R. cerebriforme, R. diaphanum and Gigaspora rosea, and their symbiotic lifestyle signature.</title>
        <authorList>
            <person name="Morin E."/>
            <person name="San Clemente H."/>
            <person name="Chen E.C.H."/>
            <person name="De La Providencia I."/>
            <person name="Hainaut M."/>
            <person name="Kuo A."/>
            <person name="Kohler A."/>
            <person name="Murat C."/>
            <person name="Tang N."/>
            <person name="Roy S."/>
            <person name="Loubradou J."/>
            <person name="Henrissat B."/>
            <person name="Grigoriev I.V."/>
            <person name="Corradi N."/>
            <person name="Roux C."/>
            <person name="Martin F.M."/>
        </authorList>
    </citation>
    <scope>NUCLEOTIDE SEQUENCE [LARGE SCALE GENOMIC DNA]</scope>
    <source>
        <strain evidence="3 4">DAOM 194757</strain>
    </source>
</reference>
<comment type="caution">
    <text evidence="3">The sequence shown here is derived from an EMBL/GenBank/DDBJ whole genome shotgun (WGS) entry which is preliminary data.</text>
</comment>
<proteinExistence type="predicted"/>
<gene>
    <name evidence="3" type="ORF">C2G38_2116641</name>
</gene>
<dbReference type="Proteomes" id="UP000266673">
    <property type="component" value="Unassembled WGS sequence"/>
</dbReference>
<dbReference type="EMBL" id="QKWP01001853">
    <property type="protein sequence ID" value="RIB06195.1"/>
    <property type="molecule type" value="Genomic_DNA"/>
</dbReference>
<evidence type="ECO:0000259" key="2">
    <source>
        <dbReference type="PROSITE" id="PS50888"/>
    </source>
</evidence>
<feature type="domain" description="BHLH" evidence="2">
    <location>
        <begin position="12"/>
        <end position="65"/>
    </location>
</feature>
<dbReference type="SUPFAM" id="SSF47459">
    <property type="entry name" value="HLH, helix-loop-helix DNA-binding domain"/>
    <property type="match status" value="1"/>
</dbReference>
<dbReference type="InterPro" id="IPR036638">
    <property type="entry name" value="HLH_DNA-bd_sf"/>
</dbReference>
<organism evidence="3 4">
    <name type="scientific">Gigaspora rosea</name>
    <dbReference type="NCBI Taxonomy" id="44941"/>
    <lineage>
        <taxon>Eukaryota</taxon>
        <taxon>Fungi</taxon>
        <taxon>Fungi incertae sedis</taxon>
        <taxon>Mucoromycota</taxon>
        <taxon>Glomeromycotina</taxon>
        <taxon>Glomeromycetes</taxon>
        <taxon>Diversisporales</taxon>
        <taxon>Gigasporaceae</taxon>
        <taxon>Gigaspora</taxon>
    </lineage>
</organism>
<keyword evidence="4" id="KW-1185">Reference proteome</keyword>
<dbReference type="AlphaFoldDB" id="A0A397U7E6"/>
<dbReference type="Gene3D" id="4.10.280.10">
    <property type="entry name" value="Helix-loop-helix DNA-binding domain"/>
    <property type="match status" value="1"/>
</dbReference>
<dbReference type="GO" id="GO:0046983">
    <property type="term" value="F:protein dimerization activity"/>
    <property type="evidence" value="ECO:0007669"/>
    <property type="project" value="InterPro"/>
</dbReference>
<evidence type="ECO:0000256" key="1">
    <source>
        <dbReference type="SAM" id="MobiDB-lite"/>
    </source>
</evidence>
<accession>A0A397U7E6</accession>
<feature type="region of interest" description="Disordered" evidence="1">
    <location>
        <begin position="1"/>
        <end position="27"/>
    </location>
</feature>
<sequence>MNENSPVNDSEHIRKKHAESEKKRRDEMNIRLDMLRKILASTPYPSNNVSKAELLQNGNVTISDL</sequence>
<evidence type="ECO:0000313" key="3">
    <source>
        <dbReference type="EMBL" id="RIB06195.1"/>
    </source>
</evidence>
<dbReference type="OrthoDB" id="1922626at2759"/>
<dbReference type="PROSITE" id="PS50888">
    <property type="entry name" value="BHLH"/>
    <property type="match status" value="1"/>
</dbReference>
<feature type="compositionally biased region" description="Basic and acidic residues" evidence="1">
    <location>
        <begin position="18"/>
        <end position="27"/>
    </location>
</feature>
<protein>
    <recommendedName>
        <fullName evidence="2">BHLH domain-containing protein</fullName>
    </recommendedName>
</protein>
<evidence type="ECO:0000313" key="4">
    <source>
        <dbReference type="Proteomes" id="UP000266673"/>
    </source>
</evidence>
<dbReference type="InterPro" id="IPR011598">
    <property type="entry name" value="bHLH_dom"/>
</dbReference>
<dbReference type="Pfam" id="PF00010">
    <property type="entry name" value="HLH"/>
    <property type="match status" value="1"/>
</dbReference>
<name>A0A397U7E6_9GLOM</name>